<evidence type="ECO:0000313" key="2">
    <source>
        <dbReference type="EMBL" id="KRM44842.1"/>
    </source>
</evidence>
<dbReference type="InterPro" id="IPR018580">
    <property type="entry name" value="Uncharacterised_YfhO"/>
</dbReference>
<dbReference type="AlphaFoldDB" id="A0A0R1YS22"/>
<feature type="transmembrane region" description="Helical" evidence="1">
    <location>
        <begin position="426"/>
        <end position="445"/>
    </location>
</feature>
<feature type="transmembrane region" description="Helical" evidence="1">
    <location>
        <begin position="856"/>
        <end position="877"/>
    </location>
</feature>
<gene>
    <name evidence="2" type="ORF">FD47_GL002949</name>
</gene>
<feature type="transmembrane region" description="Helical" evidence="1">
    <location>
        <begin position="165"/>
        <end position="184"/>
    </location>
</feature>
<comment type="caution">
    <text evidence="2">The sequence shown here is derived from an EMBL/GenBank/DDBJ whole genome shotgun (WGS) entry which is preliminary data.</text>
</comment>
<dbReference type="Proteomes" id="UP000051010">
    <property type="component" value="Unassembled WGS sequence"/>
</dbReference>
<name>A0A0R1YS22_9LACO</name>
<organism evidence="2 3">
    <name type="scientific">Lentilactobacillus parafarraginis DSM 18390 = JCM 14109</name>
    <dbReference type="NCBI Taxonomy" id="1423786"/>
    <lineage>
        <taxon>Bacteria</taxon>
        <taxon>Bacillati</taxon>
        <taxon>Bacillota</taxon>
        <taxon>Bacilli</taxon>
        <taxon>Lactobacillales</taxon>
        <taxon>Lactobacillaceae</taxon>
        <taxon>Lentilactobacillus</taxon>
    </lineage>
</organism>
<feature type="transmembrane region" description="Helical" evidence="1">
    <location>
        <begin position="17"/>
        <end position="36"/>
    </location>
</feature>
<feature type="transmembrane region" description="Helical" evidence="1">
    <location>
        <begin position="244"/>
        <end position="264"/>
    </location>
</feature>
<keyword evidence="1" id="KW-0472">Membrane</keyword>
<feature type="transmembrane region" description="Helical" evidence="1">
    <location>
        <begin position="395"/>
        <end position="414"/>
    </location>
</feature>
<evidence type="ECO:0000256" key="1">
    <source>
        <dbReference type="SAM" id="Phobius"/>
    </source>
</evidence>
<dbReference type="PANTHER" id="PTHR38454">
    <property type="entry name" value="INTEGRAL MEMBRANE PROTEIN-RELATED"/>
    <property type="match status" value="1"/>
</dbReference>
<feature type="transmembrane region" description="Helical" evidence="1">
    <location>
        <begin position="140"/>
        <end position="158"/>
    </location>
</feature>
<protein>
    <submittedName>
        <fullName evidence="2">Integral membrane protein</fullName>
    </submittedName>
</protein>
<dbReference type="PANTHER" id="PTHR38454:SF1">
    <property type="entry name" value="INTEGRAL MEMBRANE PROTEIN"/>
    <property type="match status" value="1"/>
</dbReference>
<dbReference type="Pfam" id="PF09586">
    <property type="entry name" value="YfhO"/>
    <property type="match status" value="1"/>
</dbReference>
<keyword evidence="1" id="KW-1133">Transmembrane helix</keyword>
<keyword evidence="1" id="KW-0812">Transmembrane</keyword>
<dbReference type="PATRIC" id="fig|1423786.4.peg.3101"/>
<reference evidence="2 3" key="1">
    <citation type="journal article" date="2015" name="Genome Announc.">
        <title>Expanding the biotechnology potential of lactobacilli through comparative genomics of 213 strains and associated genera.</title>
        <authorList>
            <person name="Sun Z."/>
            <person name="Harris H.M."/>
            <person name="McCann A."/>
            <person name="Guo C."/>
            <person name="Argimon S."/>
            <person name="Zhang W."/>
            <person name="Yang X."/>
            <person name="Jeffery I.B."/>
            <person name="Cooney J.C."/>
            <person name="Kagawa T.F."/>
            <person name="Liu W."/>
            <person name="Song Y."/>
            <person name="Salvetti E."/>
            <person name="Wrobel A."/>
            <person name="Rasinkangas P."/>
            <person name="Parkhill J."/>
            <person name="Rea M.C."/>
            <person name="O'Sullivan O."/>
            <person name="Ritari J."/>
            <person name="Douillard F.P."/>
            <person name="Paul Ross R."/>
            <person name="Yang R."/>
            <person name="Briner A.E."/>
            <person name="Felis G.E."/>
            <person name="de Vos W.M."/>
            <person name="Barrangou R."/>
            <person name="Klaenhammer T.R."/>
            <person name="Caufield P.W."/>
            <person name="Cui Y."/>
            <person name="Zhang H."/>
            <person name="O'Toole P.W."/>
        </authorList>
    </citation>
    <scope>NUCLEOTIDE SEQUENCE [LARGE SCALE GENOMIC DNA]</scope>
    <source>
        <strain evidence="2 3">DSM 18390</strain>
    </source>
</reference>
<feature type="transmembrane region" description="Helical" evidence="1">
    <location>
        <begin position="332"/>
        <end position="350"/>
    </location>
</feature>
<feature type="transmembrane region" description="Helical" evidence="1">
    <location>
        <begin position="300"/>
        <end position="320"/>
    </location>
</feature>
<feature type="transmembrane region" description="Helical" evidence="1">
    <location>
        <begin position="100"/>
        <end position="120"/>
    </location>
</feature>
<evidence type="ECO:0000313" key="3">
    <source>
        <dbReference type="Proteomes" id="UP000051010"/>
    </source>
</evidence>
<accession>A0A0R1YS22</accession>
<feature type="transmembrane region" description="Helical" evidence="1">
    <location>
        <begin position="204"/>
        <end position="224"/>
    </location>
</feature>
<feature type="transmembrane region" description="Helical" evidence="1">
    <location>
        <begin position="362"/>
        <end position="383"/>
    </location>
</feature>
<dbReference type="EMBL" id="AZFZ01000009">
    <property type="protein sequence ID" value="KRM44842.1"/>
    <property type="molecule type" value="Genomic_DNA"/>
</dbReference>
<proteinExistence type="predicted"/>
<sequence>MILIFLKRKFAMKTKRYPLLLCFFIPVIVTTGYFIFRHFAPFGSSSILTVDMGQQYVDFFAHYHDTLLHDPSGFLYSFAKALGGDMFGTWSYYLMSPLNLLILLFPVTMLPSVLTIITILKYGLSGLTCGYFLIKQYHTTNWPVIGFAASYALMGWMVANQLNTLWIDAAIILPLIFWGLSQLIRTGSTRGYIISLTAMLIINYYMGWMIAIFLTAYMVIFGAANALPDSPFTRLTILLRWLKASLISGVLSAWILIPTFFSLLTSKTNYSKNEFRVRFEYNPLKILGKFVNGSFDFKQLPAGTANIFVASIVIVLFVYFYFVSTFSRKRRIANLIMTLFFALSMCFQPLDLFWHGMQLPVWYPYRFSFIFSFWMIITAFSAFQDIVRHGLHWQPFTISTAIVILGMIVIGFQIKSLEYLNATNYIWGWIYLILSIGVIGFYGLYQRNNILPIAVAILMTGEMSLNFVNSLNNISYLNNTDYTKFAAVTRKAVDQVKQSDGGFYRMGETFSRTKNDALTGDYNGGSVFSSTLESATSTFFGDIGQPNGDAYVFYSNGTRFTDALLGMKYWLNERPVSNNQQLKNLPQFLSPLTSKPDLSQYQLKSQTQLINTYQNPSALPIGFASPTKSLKSTRVPNDPVTYQNQLANQLDPTIGNLFEHVQYRDPQYHNIYPVLNLNNAVLRKKNMMAQSYVTVKIPIKKNTSYYMTMGPNIADKQLTVLVNGNNLTQFRPSKKTVVANIATGGTGNDTVTVKFFANTNDVWLQNVNFYRINQQKMTKLTNTLKSTPYNVTKWNNHRLSGTINIKRVNQSLTTTIPYSKGWHVKVDNHAVTPRKWGRMFISVPISKGSHHVIFTYWPQGLGTGILISILGIGYLFIENQWKRRHYS</sequence>